<organism evidence="1 2">
    <name type="scientific">Bacillus altitudinis</name>
    <dbReference type="NCBI Taxonomy" id="293387"/>
    <lineage>
        <taxon>Bacteria</taxon>
        <taxon>Bacillati</taxon>
        <taxon>Bacillota</taxon>
        <taxon>Bacilli</taxon>
        <taxon>Bacillales</taxon>
        <taxon>Bacillaceae</taxon>
        <taxon>Bacillus</taxon>
    </lineage>
</organism>
<dbReference type="Gene3D" id="3.90.1150.30">
    <property type="match status" value="1"/>
</dbReference>
<dbReference type="InterPro" id="IPR007351">
    <property type="entry name" value="YjbR"/>
</dbReference>
<reference evidence="1 2" key="1">
    <citation type="submission" date="2019-10" db="EMBL/GenBank/DDBJ databases">
        <authorList>
            <person name="Karimi E."/>
        </authorList>
    </citation>
    <scope>NUCLEOTIDE SEQUENCE [LARGE SCALE GENOMIC DNA]</scope>
    <source>
        <strain evidence="1">Bacillus sp. 348</strain>
    </source>
</reference>
<evidence type="ECO:0000313" key="1">
    <source>
        <dbReference type="EMBL" id="VXA99382.1"/>
    </source>
</evidence>
<dbReference type="AlphaFoldDB" id="A0A653M598"/>
<dbReference type="Proteomes" id="UP000433089">
    <property type="component" value="Unassembled WGS sequence"/>
</dbReference>
<evidence type="ECO:0000313" key="2">
    <source>
        <dbReference type="Proteomes" id="UP000433089"/>
    </source>
</evidence>
<protein>
    <submittedName>
        <fullName evidence="1">DNA-binding protein</fullName>
    </submittedName>
</protein>
<gene>
    <name evidence="1" type="ORF">BACI348_20065</name>
</gene>
<dbReference type="GO" id="GO:0003677">
    <property type="term" value="F:DNA binding"/>
    <property type="evidence" value="ECO:0007669"/>
    <property type="project" value="UniProtKB-KW"/>
</dbReference>
<keyword evidence="1" id="KW-0238">DNA-binding</keyword>
<dbReference type="SUPFAM" id="SSF142906">
    <property type="entry name" value="YjbR-like"/>
    <property type="match status" value="1"/>
</dbReference>
<proteinExistence type="predicted"/>
<name>A0A653M598_BACAB</name>
<sequence>MKKETLQAFCLSLQGATHDYQPEWQADRYHIGGKMFAMMGGDVDRKPVITLKCDPQRAEELREIHEGIIPGYYMNKTHWNSIYLDADIPSSFVEELIEHSYQLVFHKLTKKAQQAILQHNSKETD</sequence>
<dbReference type="Pfam" id="PF04237">
    <property type="entry name" value="YjbR"/>
    <property type="match status" value="1"/>
</dbReference>
<dbReference type="RefSeq" id="WP_159159401.1">
    <property type="nucleotide sequence ID" value="NZ_JAKOBI010000017.1"/>
</dbReference>
<dbReference type="PANTHER" id="PTHR35145:SF1">
    <property type="entry name" value="CYTOPLASMIC PROTEIN"/>
    <property type="match status" value="1"/>
</dbReference>
<dbReference type="InterPro" id="IPR058532">
    <property type="entry name" value="YjbR/MT2646/Rv2570-like"/>
</dbReference>
<accession>A0A653M598</accession>
<dbReference type="EMBL" id="CABWLH010000007">
    <property type="protein sequence ID" value="VXA99382.1"/>
    <property type="molecule type" value="Genomic_DNA"/>
</dbReference>
<dbReference type="InterPro" id="IPR038056">
    <property type="entry name" value="YjbR-like_sf"/>
</dbReference>
<dbReference type="PANTHER" id="PTHR35145">
    <property type="entry name" value="CYTOPLASMIC PROTEIN-RELATED"/>
    <property type="match status" value="1"/>
</dbReference>